<dbReference type="InterPro" id="IPR006059">
    <property type="entry name" value="SBP"/>
</dbReference>
<dbReference type="GO" id="GO:0042597">
    <property type="term" value="C:periplasmic space"/>
    <property type="evidence" value="ECO:0007669"/>
    <property type="project" value="UniProtKB-SubCell"/>
</dbReference>
<accession>A0A9D1SZQ0</accession>
<dbReference type="Proteomes" id="UP000886743">
    <property type="component" value="Unassembled WGS sequence"/>
</dbReference>
<evidence type="ECO:0000256" key="4">
    <source>
        <dbReference type="ARBA" id="ARBA00022764"/>
    </source>
</evidence>
<keyword evidence="2" id="KW-0813">Transport</keyword>
<feature type="chain" id="PRO_5038953393" evidence="6">
    <location>
        <begin position="24"/>
        <end position="354"/>
    </location>
</feature>
<dbReference type="Pfam" id="PF13416">
    <property type="entry name" value="SBP_bac_8"/>
    <property type="match status" value="1"/>
</dbReference>
<dbReference type="InterPro" id="IPR001188">
    <property type="entry name" value="Sperm_putr-bd"/>
</dbReference>
<evidence type="ECO:0000313" key="7">
    <source>
        <dbReference type="EMBL" id="HIV02544.1"/>
    </source>
</evidence>
<evidence type="ECO:0000313" key="8">
    <source>
        <dbReference type="Proteomes" id="UP000886743"/>
    </source>
</evidence>
<dbReference type="GO" id="GO:0015846">
    <property type="term" value="P:polyamine transport"/>
    <property type="evidence" value="ECO:0007669"/>
    <property type="project" value="InterPro"/>
</dbReference>
<proteinExistence type="predicted"/>
<dbReference type="EMBL" id="DVOF01000089">
    <property type="protein sequence ID" value="HIV02544.1"/>
    <property type="molecule type" value="Genomic_DNA"/>
</dbReference>
<name>A0A9D1SZQ0_9FIRM</name>
<dbReference type="GO" id="GO:0019808">
    <property type="term" value="F:polyamine binding"/>
    <property type="evidence" value="ECO:0007669"/>
    <property type="project" value="InterPro"/>
</dbReference>
<evidence type="ECO:0000256" key="3">
    <source>
        <dbReference type="ARBA" id="ARBA00022729"/>
    </source>
</evidence>
<dbReference type="CDD" id="cd13590">
    <property type="entry name" value="PBP2_PotD_PotF_like"/>
    <property type="match status" value="1"/>
</dbReference>
<sequence>MKKTLKKIGVLMCAALVAVASLAGCSSDGGEEKVTLRVYNWGEYIAPGLLEQFEEETGIHVEYDTFNDNESMYAKVKNSGSDSYDIVVPSDYMIKKMIEEDMLAPINYDNVPNIKNLDPSFTNLSYDPEGTYSVPYLWGTVGILYDIDQTGRELTSMKDMFDPAFARKVCMLDSIRDTIGMTLKMQGYSMNDLDPAHIAEVRDILLEQKPNVLAYGTDELPAKVIGGTAAMAMVYSGEGIRAVEEQPENMRFVIPEEGSNLAVDSFVILKTSQNKEAAEQFLNFMLDADVALENAIETGYSTTNAAAREMLPDEIKNDPGRYPSQDVLDKCEIFETLPADNTDYIDAWNQIKAK</sequence>
<evidence type="ECO:0000256" key="1">
    <source>
        <dbReference type="ARBA" id="ARBA00004418"/>
    </source>
</evidence>
<dbReference type="PROSITE" id="PS51257">
    <property type="entry name" value="PROKAR_LIPOPROTEIN"/>
    <property type="match status" value="1"/>
</dbReference>
<dbReference type="AlphaFoldDB" id="A0A9D1SZQ0"/>
<dbReference type="PANTHER" id="PTHR30222:SF17">
    <property type="entry name" value="SPERMIDINE_PUTRESCINE-BINDING PERIPLASMIC PROTEIN"/>
    <property type="match status" value="1"/>
</dbReference>
<evidence type="ECO:0000256" key="2">
    <source>
        <dbReference type="ARBA" id="ARBA00022448"/>
    </source>
</evidence>
<dbReference type="SUPFAM" id="SSF53850">
    <property type="entry name" value="Periplasmic binding protein-like II"/>
    <property type="match status" value="1"/>
</dbReference>
<reference evidence="7" key="1">
    <citation type="submission" date="2020-10" db="EMBL/GenBank/DDBJ databases">
        <authorList>
            <person name="Gilroy R."/>
        </authorList>
    </citation>
    <scope>NUCLEOTIDE SEQUENCE</scope>
    <source>
        <strain evidence="7">4920</strain>
    </source>
</reference>
<keyword evidence="4" id="KW-0574">Periplasm</keyword>
<feature type="binding site" evidence="5">
    <location>
        <position position="92"/>
    </location>
    <ligand>
        <name>spermidine</name>
        <dbReference type="ChEBI" id="CHEBI:57834"/>
    </ligand>
</feature>
<dbReference type="PIRSF" id="PIRSF019574">
    <property type="entry name" value="Periplasmic_polyamine_BP"/>
    <property type="match status" value="1"/>
</dbReference>
<feature type="signal peptide" evidence="6">
    <location>
        <begin position="1"/>
        <end position="23"/>
    </location>
</feature>
<dbReference type="Gene3D" id="3.40.190.10">
    <property type="entry name" value="Periplasmic binding protein-like II"/>
    <property type="match status" value="2"/>
</dbReference>
<comment type="caution">
    <text evidence="7">The sequence shown here is derived from an EMBL/GenBank/DDBJ whole genome shotgun (WGS) entry which is preliminary data.</text>
</comment>
<keyword evidence="3 6" id="KW-0732">Signal</keyword>
<comment type="subcellular location">
    <subcellularLocation>
        <location evidence="1">Periplasm</location>
    </subcellularLocation>
</comment>
<gene>
    <name evidence="7" type="ORF">IAC74_03145</name>
</gene>
<evidence type="ECO:0000256" key="5">
    <source>
        <dbReference type="PIRSR" id="PIRSR019574-1"/>
    </source>
</evidence>
<dbReference type="PRINTS" id="PR00909">
    <property type="entry name" value="SPERMDNBNDNG"/>
</dbReference>
<organism evidence="7 8">
    <name type="scientific">Candidatus Aphodoplasma excrementigallinarum</name>
    <dbReference type="NCBI Taxonomy" id="2840673"/>
    <lineage>
        <taxon>Bacteria</taxon>
        <taxon>Bacillati</taxon>
        <taxon>Bacillota</taxon>
        <taxon>Clostridia</taxon>
        <taxon>Eubacteriales</taxon>
        <taxon>Candidatus Aphodoplasma</taxon>
    </lineage>
</organism>
<evidence type="ECO:0000256" key="6">
    <source>
        <dbReference type="SAM" id="SignalP"/>
    </source>
</evidence>
<reference evidence="7" key="2">
    <citation type="journal article" date="2021" name="PeerJ">
        <title>Extensive microbial diversity within the chicken gut microbiome revealed by metagenomics and culture.</title>
        <authorList>
            <person name="Gilroy R."/>
            <person name="Ravi A."/>
            <person name="Getino M."/>
            <person name="Pursley I."/>
            <person name="Horton D.L."/>
            <person name="Alikhan N.F."/>
            <person name="Baker D."/>
            <person name="Gharbi K."/>
            <person name="Hall N."/>
            <person name="Watson M."/>
            <person name="Adriaenssens E.M."/>
            <person name="Foster-Nyarko E."/>
            <person name="Jarju S."/>
            <person name="Secka A."/>
            <person name="Antonio M."/>
            <person name="Oren A."/>
            <person name="Chaudhuri R.R."/>
            <person name="La Ragione R."/>
            <person name="Hildebrand F."/>
            <person name="Pallen M.J."/>
        </authorList>
    </citation>
    <scope>NUCLEOTIDE SEQUENCE</scope>
    <source>
        <strain evidence="7">4920</strain>
    </source>
</reference>
<dbReference type="PANTHER" id="PTHR30222">
    <property type="entry name" value="SPERMIDINE/PUTRESCINE-BINDING PERIPLASMIC PROTEIN"/>
    <property type="match status" value="1"/>
</dbReference>
<protein>
    <submittedName>
        <fullName evidence="7">Spermidine/putrescine ABC transporter substrate-binding protein</fullName>
    </submittedName>
</protein>
<feature type="binding site" evidence="5">
    <location>
        <position position="43"/>
    </location>
    <ligand>
        <name>spermidine</name>
        <dbReference type="ChEBI" id="CHEBI:57834"/>
    </ligand>
</feature>